<reference evidence="4 5" key="1">
    <citation type="submission" date="2019-04" db="EMBL/GenBank/DDBJ databases">
        <authorList>
            <person name="Liu Q."/>
            <person name="Xin Y.-H."/>
        </authorList>
    </citation>
    <scope>NUCLEOTIDE SEQUENCE [LARGE SCALE GENOMIC DNA]</scope>
    <source>
        <strain evidence="4 5">AM23</strain>
    </source>
</reference>
<evidence type="ECO:0008006" key="6">
    <source>
        <dbReference type="Google" id="ProtNLM"/>
    </source>
</evidence>
<dbReference type="InterPro" id="IPR029050">
    <property type="entry name" value="Immunoprotect_excell_Ig-like"/>
</dbReference>
<evidence type="ECO:0000313" key="5">
    <source>
        <dbReference type="Proteomes" id="UP000305233"/>
    </source>
</evidence>
<organism evidence="4 5">
    <name type="scientific">Arthrobacter echini</name>
    <dbReference type="NCBI Taxonomy" id="1529066"/>
    <lineage>
        <taxon>Bacteria</taxon>
        <taxon>Bacillati</taxon>
        <taxon>Actinomycetota</taxon>
        <taxon>Actinomycetes</taxon>
        <taxon>Micrococcales</taxon>
        <taxon>Micrococcaceae</taxon>
        <taxon>Arthrobacter</taxon>
    </lineage>
</organism>
<feature type="chain" id="PRO_5039083905" description="DUF4352 domain-containing protein" evidence="3">
    <location>
        <begin position="25"/>
        <end position="219"/>
    </location>
</feature>
<dbReference type="OrthoDB" id="4559282at2"/>
<feature type="compositionally biased region" description="Low complexity" evidence="2">
    <location>
        <begin position="30"/>
        <end position="61"/>
    </location>
</feature>
<evidence type="ECO:0000256" key="2">
    <source>
        <dbReference type="SAM" id="MobiDB-lite"/>
    </source>
</evidence>
<sequence>MKKSLMPLALSVLLLAGCSTGTNSPEAPTVEPAAPSTSESAAPATTEASEAPTPEPSEVATSAAPEAAKSTRGNLIKEIGEGAGITDEGEQVVSFVVNSIAVDVPCTGNYPSPVENGHILVLDVSVVTDPALAESISPTFYMNPYDFTEIAPNGTTSNADLGTMATYSCLPDAEVLPQEIGPGENVTGKLVLDVTNPTGTLVFKYAGSPSGWEWTYPNP</sequence>
<evidence type="ECO:0000256" key="1">
    <source>
        <dbReference type="ARBA" id="ARBA00022729"/>
    </source>
</evidence>
<feature type="signal peptide" evidence="3">
    <location>
        <begin position="1"/>
        <end position="24"/>
    </location>
</feature>
<keyword evidence="5" id="KW-1185">Reference proteome</keyword>
<evidence type="ECO:0000313" key="4">
    <source>
        <dbReference type="EMBL" id="THJ64500.1"/>
    </source>
</evidence>
<keyword evidence="1 3" id="KW-0732">Signal</keyword>
<comment type="caution">
    <text evidence="4">The sequence shown here is derived from an EMBL/GenBank/DDBJ whole genome shotgun (WGS) entry which is preliminary data.</text>
</comment>
<proteinExistence type="predicted"/>
<feature type="region of interest" description="Disordered" evidence="2">
    <location>
        <begin position="21"/>
        <end position="72"/>
    </location>
</feature>
<dbReference type="EMBL" id="SSWH01000025">
    <property type="protein sequence ID" value="THJ64500.1"/>
    <property type="molecule type" value="Genomic_DNA"/>
</dbReference>
<dbReference type="PROSITE" id="PS51257">
    <property type="entry name" value="PROKAR_LIPOPROTEIN"/>
    <property type="match status" value="1"/>
</dbReference>
<dbReference type="Proteomes" id="UP000305233">
    <property type="component" value="Unassembled WGS sequence"/>
</dbReference>
<accession>A0A4S5DZR9</accession>
<gene>
    <name evidence="4" type="ORF">E8P82_14795</name>
</gene>
<dbReference type="Gene3D" id="2.60.40.1240">
    <property type="match status" value="1"/>
</dbReference>
<evidence type="ECO:0000256" key="3">
    <source>
        <dbReference type="SAM" id="SignalP"/>
    </source>
</evidence>
<dbReference type="RefSeq" id="WP_136455818.1">
    <property type="nucleotide sequence ID" value="NZ_SSWH01000025.1"/>
</dbReference>
<name>A0A4S5DZR9_9MICC</name>
<protein>
    <recommendedName>
        <fullName evidence="6">DUF4352 domain-containing protein</fullName>
    </recommendedName>
</protein>
<dbReference type="AlphaFoldDB" id="A0A4S5DZR9"/>